<keyword evidence="2" id="KW-1185">Reference proteome</keyword>
<dbReference type="RefSeq" id="WP_229962317.1">
    <property type="nucleotide sequence ID" value="NZ_JAJJWI010000021.1"/>
</dbReference>
<comment type="caution">
    <text evidence="1">The sequence shown here is derived from an EMBL/GenBank/DDBJ whole genome shotgun (WGS) entry which is preliminary data.</text>
</comment>
<proteinExistence type="predicted"/>
<dbReference type="EMBL" id="JBHUHV010000001">
    <property type="protein sequence ID" value="MFD2065342.1"/>
    <property type="molecule type" value="Genomic_DNA"/>
</dbReference>
<accession>A0ABW4WRF9</accession>
<dbReference type="Proteomes" id="UP001597369">
    <property type="component" value="Unassembled WGS sequence"/>
</dbReference>
<dbReference type="SUPFAM" id="SSF74653">
    <property type="entry name" value="TolA/TonB C-terminal domain"/>
    <property type="match status" value="1"/>
</dbReference>
<gene>
    <name evidence="1" type="ORF">ACFSKU_00475</name>
</gene>
<evidence type="ECO:0000313" key="2">
    <source>
        <dbReference type="Proteomes" id="UP001597369"/>
    </source>
</evidence>
<organism evidence="1 2">
    <name type="scientific">Pontibacter silvestris</name>
    <dbReference type="NCBI Taxonomy" id="2305183"/>
    <lineage>
        <taxon>Bacteria</taxon>
        <taxon>Pseudomonadati</taxon>
        <taxon>Bacteroidota</taxon>
        <taxon>Cytophagia</taxon>
        <taxon>Cytophagales</taxon>
        <taxon>Hymenobacteraceae</taxon>
        <taxon>Pontibacter</taxon>
    </lineage>
</organism>
<sequence>MPVYKQGGEMGMLEFIEKNLKYPSDKNLNGIVVTSFVVSTTNEVTDPVIIKSLSTAAHEETRKPLRDIRCL</sequence>
<reference evidence="2" key="1">
    <citation type="journal article" date="2019" name="Int. J. Syst. Evol. Microbiol.">
        <title>The Global Catalogue of Microorganisms (GCM) 10K type strain sequencing project: providing services to taxonomists for standard genome sequencing and annotation.</title>
        <authorList>
            <consortium name="The Broad Institute Genomics Platform"/>
            <consortium name="The Broad Institute Genome Sequencing Center for Infectious Disease"/>
            <person name="Wu L."/>
            <person name="Ma J."/>
        </authorList>
    </citation>
    <scope>NUCLEOTIDE SEQUENCE [LARGE SCALE GENOMIC DNA]</scope>
    <source>
        <strain evidence="2">JCM 16545</strain>
    </source>
</reference>
<protein>
    <submittedName>
        <fullName evidence="1">Energy transducer TonB</fullName>
    </submittedName>
</protein>
<name>A0ABW4WRF9_9BACT</name>
<evidence type="ECO:0000313" key="1">
    <source>
        <dbReference type="EMBL" id="MFD2065342.1"/>
    </source>
</evidence>